<dbReference type="SUPFAM" id="SSF117856">
    <property type="entry name" value="AF0104/ALDC/Ptd012-like"/>
    <property type="match status" value="1"/>
</dbReference>
<dbReference type="Gramene" id="rna-gnl|WGS:NBSK|LSAT_3X7540_mrna">
    <property type="protein sequence ID" value="cds-PLY79007.1"/>
    <property type="gene ID" value="gene-LSAT_3X7540"/>
</dbReference>
<evidence type="ECO:0000256" key="5">
    <source>
        <dbReference type="SAM" id="MobiDB-lite"/>
    </source>
</evidence>
<comment type="caution">
    <text evidence="7">The sequence shown here is derived from an EMBL/GenBank/DDBJ whole genome shotgun (WGS) entry which is preliminary data.</text>
</comment>
<comment type="function">
    <text evidence="4">Transcription factor that specifically binds AT-rich DNA sequences related to the nuclear matrix attachment regions (MARs).</text>
</comment>
<reference evidence="7 8" key="1">
    <citation type="journal article" date="2017" name="Nat. Commun.">
        <title>Genome assembly with in vitro proximity ligation data and whole-genome triplication in lettuce.</title>
        <authorList>
            <person name="Reyes-Chin-Wo S."/>
            <person name="Wang Z."/>
            <person name="Yang X."/>
            <person name="Kozik A."/>
            <person name="Arikit S."/>
            <person name="Song C."/>
            <person name="Xia L."/>
            <person name="Froenicke L."/>
            <person name="Lavelle D.O."/>
            <person name="Truco M.J."/>
            <person name="Xia R."/>
            <person name="Zhu S."/>
            <person name="Xu C."/>
            <person name="Xu H."/>
            <person name="Xu X."/>
            <person name="Cox K."/>
            <person name="Korf I."/>
            <person name="Meyers B.C."/>
            <person name="Michelmore R.W."/>
        </authorList>
    </citation>
    <scope>NUCLEOTIDE SEQUENCE [LARGE SCALE GENOMIC DNA]</scope>
    <source>
        <strain evidence="8">cv. Salinas</strain>
        <tissue evidence="7">Seedlings</tissue>
    </source>
</reference>
<evidence type="ECO:0000259" key="6">
    <source>
        <dbReference type="PROSITE" id="PS51742"/>
    </source>
</evidence>
<organism evidence="7 8">
    <name type="scientific">Lactuca sativa</name>
    <name type="common">Garden lettuce</name>
    <dbReference type="NCBI Taxonomy" id="4236"/>
    <lineage>
        <taxon>Eukaryota</taxon>
        <taxon>Viridiplantae</taxon>
        <taxon>Streptophyta</taxon>
        <taxon>Embryophyta</taxon>
        <taxon>Tracheophyta</taxon>
        <taxon>Spermatophyta</taxon>
        <taxon>Magnoliopsida</taxon>
        <taxon>eudicotyledons</taxon>
        <taxon>Gunneridae</taxon>
        <taxon>Pentapetalae</taxon>
        <taxon>asterids</taxon>
        <taxon>campanulids</taxon>
        <taxon>Asterales</taxon>
        <taxon>Asteraceae</taxon>
        <taxon>Cichorioideae</taxon>
        <taxon>Cichorieae</taxon>
        <taxon>Lactucinae</taxon>
        <taxon>Lactuca</taxon>
    </lineage>
</organism>
<accession>A0A9R1W3A3</accession>
<feature type="compositionally biased region" description="Gly residues" evidence="5">
    <location>
        <begin position="15"/>
        <end position="33"/>
    </location>
</feature>
<feature type="region of interest" description="Disordered" evidence="5">
    <location>
        <begin position="308"/>
        <end position="365"/>
    </location>
</feature>
<keyword evidence="3 4" id="KW-0804">Transcription</keyword>
<dbReference type="InterPro" id="IPR039605">
    <property type="entry name" value="AHL"/>
</dbReference>
<dbReference type="Pfam" id="PF03479">
    <property type="entry name" value="PCC"/>
    <property type="match status" value="1"/>
</dbReference>
<feature type="region of interest" description="Disordered" evidence="5">
    <location>
        <begin position="1"/>
        <end position="169"/>
    </location>
</feature>
<comment type="subcellular location">
    <subcellularLocation>
        <location evidence="4">Nucleus</location>
    </subcellularLocation>
</comment>
<evidence type="ECO:0000313" key="7">
    <source>
        <dbReference type="EMBL" id="KAJ0215138.1"/>
    </source>
</evidence>
<dbReference type="EMBL" id="NBSK02000003">
    <property type="protein sequence ID" value="KAJ0215138.1"/>
    <property type="molecule type" value="Genomic_DNA"/>
</dbReference>
<proteinExistence type="predicted"/>
<name>A0A9R1W3A3_LACSA</name>
<dbReference type="AlphaFoldDB" id="A0A9R1W3A3"/>
<feature type="compositionally biased region" description="Basic and acidic residues" evidence="5">
    <location>
        <begin position="354"/>
        <end position="365"/>
    </location>
</feature>
<protein>
    <recommendedName>
        <fullName evidence="4">AT-hook motif nuclear-localized protein</fullName>
    </recommendedName>
</protein>
<keyword evidence="4" id="KW-0539">Nucleus</keyword>
<evidence type="ECO:0000256" key="1">
    <source>
        <dbReference type="ARBA" id="ARBA00023015"/>
    </source>
</evidence>
<dbReference type="PANTHER" id="PTHR31500">
    <property type="entry name" value="AT-HOOK MOTIF NUCLEAR-LOCALIZED PROTEIN 9"/>
    <property type="match status" value="1"/>
</dbReference>
<dbReference type="GO" id="GO:0003680">
    <property type="term" value="F:minor groove of adenine-thymine-rich DNA binding"/>
    <property type="evidence" value="ECO:0007669"/>
    <property type="project" value="UniProtKB-UniRule"/>
</dbReference>
<dbReference type="CDD" id="cd11378">
    <property type="entry name" value="DUF296"/>
    <property type="match status" value="1"/>
</dbReference>
<dbReference type="PANTHER" id="PTHR31500:SF64">
    <property type="entry name" value="AT-HOOK MOTIF NUCLEAR-LOCALIZED PROTEIN 12-RELATED"/>
    <property type="match status" value="1"/>
</dbReference>
<comment type="domain">
    <text evidence="4">The PPC domain mediates interactions between AHL proteins.</text>
</comment>
<feature type="domain" description="PPC" evidence="6">
    <location>
        <begin position="181"/>
        <end position="323"/>
    </location>
</feature>
<keyword evidence="2 4" id="KW-0238">DNA-binding</keyword>
<dbReference type="Proteomes" id="UP000235145">
    <property type="component" value="Unassembled WGS sequence"/>
</dbReference>
<feature type="compositionally biased region" description="Polar residues" evidence="5">
    <location>
        <begin position="333"/>
        <end position="344"/>
    </location>
</feature>
<evidence type="ECO:0000256" key="4">
    <source>
        <dbReference type="RuleBase" id="RU367031"/>
    </source>
</evidence>
<gene>
    <name evidence="7" type="ORF">LSAT_V11C300104320</name>
</gene>
<dbReference type="GO" id="GO:0005634">
    <property type="term" value="C:nucleus"/>
    <property type="evidence" value="ECO:0007669"/>
    <property type="project" value="UniProtKB-SubCell"/>
</dbReference>
<feature type="compositionally biased region" description="Basic and acidic residues" evidence="5">
    <location>
        <begin position="310"/>
        <end position="325"/>
    </location>
</feature>
<feature type="compositionally biased region" description="Polar residues" evidence="5">
    <location>
        <begin position="104"/>
        <end position="113"/>
    </location>
</feature>
<dbReference type="InterPro" id="IPR005175">
    <property type="entry name" value="PPC_dom"/>
</dbReference>
<feature type="compositionally biased region" description="Gly residues" evidence="5">
    <location>
        <begin position="80"/>
        <end position="100"/>
    </location>
</feature>
<evidence type="ECO:0000256" key="2">
    <source>
        <dbReference type="ARBA" id="ARBA00023125"/>
    </source>
</evidence>
<dbReference type="OrthoDB" id="1101183at2759"/>
<evidence type="ECO:0000313" key="8">
    <source>
        <dbReference type="Proteomes" id="UP000235145"/>
    </source>
</evidence>
<dbReference type="Gene3D" id="3.30.1330.80">
    <property type="entry name" value="Hypothetical protein, similar to alpha- acetolactate decarboxylase, domain 2"/>
    <property type="match status" value="1"/>
</dbReference>
<sequence>MDGREGMPSFYLNRGIGGSGSHAGSGNSQGGGLHAPPPGFKTQSNPNMSPHGHSSMRVGSMGPTYQAEHNPSPNFPHGINMGGGGGGGGGVGGSAGGNSGGTVAITTPRSGTDSVGKKKRGRPRKYGPDGSHMALALTPASMAASPGSLTPTPKKNRGRPPGSGRKQRLADVGEWMSTSAGIAFTPHIIHVAAGEDVAAKLLSFAQQRPRALCILSGNGAVSAVTLRQFTSSAATVTYEGRFEILCLSGSYLLPDAGALSDRTGGLSISVCSPDGHVIGGAIGGKLIASTLVQVVVCSFVYGNNNNSKTKTKDETYTPSSREEKSPGAGAQLNEASSAPTSQQHAVAWPPDPRNSQHTEIDLTRG</sequence>
<dbReference type="PROSITE" id="PS51742">
    <property type="entry name" value="PPC"/>
    <property type="match status" value="1"/>
</dbReference>
<evidence type="ECO:0000256" key="3">
    <source>
        <dbReference type="ARBA" id="ARBA00023163"/>
    </source>
</evidence>
<keyword evidence="8" id="KW-1185">Reference proteome</keyword>
<keyword evidence="1 4" id="KW-0805">Transcription regulation</keyword>